<dbReference type="RefSeq" id="WP_189172293.1">
    <property type="nucleotide sequence ID" value="NZ_BMQB01000015.1"/>
</dbReference>
<name>A0A8J3BF73_9ACTN</name>
<dbReference type="AlphaFoldDB" id="A0A8J3BF73"/>
<accession>A0A8J3BF73</accession>
<organism evidence="1 2">
    <name type="scientific">Pilimelia anulata</name>
    <dbReference type="NCBI Taxonomy" id="53371"/>
    <lineage>
        <taxon>Bacteria</taxon>
        <taxon>Bacillati</taxon>
        <taxon>Actinomycetota</taxon>
        <taxon>Actinomycetes</taxon>
        <taxon>Micromonosporales</taxon>
        <taxon>Micromonosporaceae</taxon>
        <taxon>Pilimelia</taxon>
    </lineage>
</organism>
<sequence length="217" mass="24048">MTTPVVWKDSPFEAQMRREDAVCSVRHGMVWLDANVADWPQQIDVDLLDMEDPKRCVLGQVLGSVYAAPMTVDTAAGCGFIADPAAMLDPRPQRPPWGIDLPELTAAWRKAVIRRRRGAPARAAAAERYADLDDRHLAAHAAFEDELEDLGELHEAERVTCHSHRAWMWDCGLDPEHANPVHGFGWCQPCRGPMAECQHRGDLIAELAELRAAGVNG</sequence>
<reference evidence="1" key="2">
    <citation type="submission" date="2020-09" db="EMBL/GenBank/DDBJ databases">
        <authorList>
            <person name="Sun Q."/>
            <person name="Ohkuma M."/>
        </authorList>
    </citation>
    <scope>NUCLEOTIDE SEQUENCE</scope>
    <source>
        <strain evidence="1">JCM 3090</strain>
    </source>
</reference>
<keyword evidence="2" id="KW-1185">Reference proteome</keyword>
<proteinExistence type="predicted"/>
<protein>
    <submittedName>
        <fullName evidence="1">Uncharacterized protein</fullName>
    </submittedName>
</protein>
<reference evidence="1" key="1">
    <citation type="journal article" date="2014" name="Int. J. Syst. Evol. Microbiol.">
        <title>Complete genome sequence of Corynebacterium casei LMG S-19264T (=DSM 44701T), isolated from a smear-ripened cheese.</title>
        <authorList>
            <consortium name="US DOE Joint Genome Institute (JGI-PGF)"/>
            <person name="Walter F."/>
            <person name="Albersmeier A."/>
            <person name="Kalinowski J."/>
            <person name="Ruckert C."/>
        </authorList>
    </citation>
    <scope>NUCLEOTIDE SEQUENCE</scope>
    <source>
        <strain evidence="1">JCM 3090</strain>
    </source>
</reference>
<dbReference type="Proteomes" id="UP000649739">
    <property type="component" value="Unassembled WGS sequence"/>
</dbReference>
<comment type="caution">
    <text evidence="1">The sequence shown here is derived from an EMBL/GenBank/DDBJ whole genome shotgun (WGS) entry which is preliminary data.</text>
</comment>
<evidence type="ECO:0000313" key="2">
    <source>
        <dbReference type="Proteomes" id="UP000649739"/>
    </source>
</evidence>
<gene>
    <name evidence="1" type="ORF">GCM10010123_45800</name>
</gene>
<dbReference type="EMBL" id="BMQB01000015">
    <property type="protein sequence ID" value="GGK10629.1"/>
    <property type="molecule type" value="Genomic_DNA"/>
</dbReference>
<evidence type="ECO:0000313" key="1">
    <source>
        <dbReference type="EMBL" id="GGK10629.1"/>
    </source>
</evidence>